<feature type="chain" id="PRO_5033004239" description="Secreted protein" evidence="1">
    <location>
        <begin position="24"/>
        <end position="70"/>
    </location>
</feature>
<evidence type="ECO:0008006" key="4">
    <source>
        <dbReference type="Google" id="ProtNLM"/>
    </source>
</evidence>
<dbReference type="AlphaFoldDB" id="A0A833RBY3"/>
<evidence type="ECO:0000313" key="2">
    <source>
        <dbReference type="EMBL" id="KAF3420474.1"/>
    </source>
</evidence>
<keyword evidence="1" id="KW-0732">Signal</keyword>
<feature type="signal peptide" evidence="1">
    <location>
        <begin position="1"/>
        <end position="23"/>
    </location>
</feature>
<accession>A0A833RBY3</accession>
<proteinExistence type="predicted"/>
<dbReference type="EMBL" id="WNWW01000940">
    <property type="protein sequence ID" value="KAF3420474.1"/>
    <property type="molecule type" value="Genomic_DNA"/>
</dbReference>
<protein>
    <recommendedName>
        <fullName evidence="4">Secreted protein</fullName>
    </recommendedName>
</protein>
<dbReference type="Proteomes" id="UP000655588">
    <property type="component" value="Unassembled WGS sequence"/>
</dbReference>
<evidence type="ECO:0000313" key="3">
    <source>
        <dbReference type="Proteomes" id="UP000655588"/>
    </source>
</evidence>
<sequence length="70" mass="7655">MSLLEFLLTLISLLPLLFVYSDAAVIPEAVGRPRIQKAGVQYILDSVIQALLADPERNFVCLNLLKGLTG</sequence>
<name>A0A833RBY3_9HYME</name>
<gene>
    <name evidence="2" type="ORF">E2986_06125</name>
</gene>
<evidence type="ECO:0000256" key="1">
    <source>
        <dbReference type="SAM" id="SignalP"/>
    </source>
</evidence>
<reference evidence="2" key="1">
    <citation type="submission" date="2019-11" db="EMBL/GenBank/DDBJ databases">
        <title>The nuclear and mitochondrial genomes of Frieseomelitta varia - a highly eusocial stingless bee (Meliponini) with a permanently sterile worker caste.</title>
        <authorList>
            <person name="Freitas F.C.P."/>
            <person name="Lourenco A.P."/>
            <person name="Nunes F.M.F."/>
            <person name="Paschoal A.R."/>
            <person name="Abreu F.C.P."/>
            <person name="Barbin F.O."/>
            <person name="Bataglia L."/>
            <person name="Cardoso-Junior C.A.M."/>
            <person name="Cervoni M.S."/>
            <person name="Silva S.R."/>
            <person name="Dalarmi F."/>
            <person name="Del Lama M.A."/>
            <person name="Depintor T.S."/>
            <person name="Ferreira K.M."/>
            <person name="Goria P.S."/>
            <person name="Jaskot M.C."/>
            <person name="Lago D.C."/>
            <person name="Luna-Lucena D."/>
            <person name="Moda L.M."/>
            <person name="Nascimento L."/>
            <person name="Pedrino M."/>
            <person name="Rabico F.O."/>
            <person name="Sanches F.C."/>
            <person name="Santos D.E."/>
            <person name="Santos C.G."/>
            <person name="Vieira J."/>
            <person name="Lopes T.F."/>
            <person name="Barchuk A.R."/>
            <person name="Hartfelder K."/>
            <person name="Simoes Z.L.P."/>
            <person name="Bitondi M.M.G."/>
            <person name="Pinheiro D.G."/>
        </authorList>
    </citation>
    <scope>NUCLEOTIDE SEQUENCE</scope>
    <source>
        <strain evidence="2">USP_RPSP 00005682</strain>
        <tissue evidence="2">Whole individual</tissue>
    </source>
</reference>
<organism evidence="2 3">
    <name type="scientific">Frieseomelitta varia</name>
    <dbReference type="NCBI Taxonomy" id="561572"/>
    <lineage>
        <taxon>Eukaryota</taxon>
        <taxon>Metazoa</taxon>
        <taxon>Ecdysozoa</taxon>
        <taxon>Arthropoda</taxon>
        <taxon>Hexapoda</taxon>
        <taxon>Insecta</taxon>
        <taxon>Pterygota</taxon>
        <taxon>Neoptera</taxon>
        <taxon>Endopterygota</taxon>
        <taxon>Hymenoptera</taxon>
        <taxon>Apocrita</taxon>
        <taxon>Aculeata</taxon>
        <taxon>Apoidea</taxon>
        <taxon>Anthophila</taxon>
        <taxon>Apidae</taxon>
        <taxon>Frieseomelitta</taxon>
    </lineage>
</organism>
<comment type="caution">
    <text evidence="2">The sequence shown here is derived from an EMBL/GenBank/DDBJ whole genome shotgun (WGS) entry which is preliminary data.</text>
</comment>
<keyword evidence="3" id="KW-1185">Reference proteome</keyword>